<dbReference type="GO" id="GO:0003755">
    <property type="term" value="F:peptidyl-prolyl cis-trans isomerase activity"/>
    <property type="evidence" value="ECO:0007669"/>
    <property type="project" value="TreeGrafter"/>
</dbReference>
<dbReference type="EMBL" id="CACSLK010000984">
    <property type="protein sequence ID" value="CAA0806958.1"/>
    <property type="molecule type" value="Genomic_DNA"/>
</dbReference>
<dbReference type="InterPro" id="IPR005215">
    <property type="entry name" value="Trig_fac"/>
</dbReference>
<dbReference type="GO" id="GO:0043022">
    <property type="term" value="F:ribosome binding"/>
    <property type="evidence" value="ECO:0007669"/>
    <property type="project" value="TreeGrafter"/>
</dbReference>
<sequence length="206" mass="21285">MAPPTTDPKQISKPPAHKLVCASSPTDLLSAATSHTRSPPVGTTLAGPPPGSGSGAHHPQPGEDRPMVTSSAGLLPDPPATIAPATGHPGQATAKSGPMHTSGKDTSTSHSAQIFGHGPPPTTAASPVPKDILLRVLGEDRVTNFVIQEIISIIVADYVKKENLTVKDNTIFTIQTAEELKSAFTPGSEFGFNVTMELEKSSVESS</sequence>
<accession>A0A9N7MD78</accession>
<evidence type="ECO:0000256" key="1">
    <source>
        <dbReference type="SAM" id="MobiDB-lite"/>
    </source>
</evidence>
<gene>
    <name evidence="2" type="ORF">SHERM_09835</name>
</gene>
<dbReference type="OrthoDB" id="1881930at2759"/>
<feature type="region of interest" description="Disordered" evidence="1">
    <location>
        <begin position="1"/>
        <end position="126"/>
    </location>
</feature>
<dbReference type="Proteomes" id="UP001153555">
    <property type="component" value="Unassembled WGS sequence"/>
</dbReference>
<dbReference type="GO" id="GO:0044183">
    <property type="term" value="F:protein folding chaperone"/>
    <property type="evidence" value="ECO:0007669"/>
    <property type="project" value="TreeGrafter"/>
</dbReference>
<dbReference type="AlphaFoldDB" id="A0A9N7MD78"/>
<feature type="compositionally biased region" description="Polar residues" evidence="1">
    <location>
        <begin position="23"/>
        <end position="37"/>
    </location>
</feature>
<dbReference type="GO" id="GO:0051083">
    <property type="term" value="P:'de novo' cotranslational protein folding"/>
    <property type="evidence" value="ECO:0007669"/>
    <property type="project" value="TreeGrafter"/>
</dbReference>
<comment type="caution">
    <text evidence="2">The sequence shown here is derived from an EMBL/GenBank/DDBJ whole genome shotgun (WGS) entry which is preliminary data.</text>
</comment>
<evidence type="ECO:0000313" key="2">
    <source>
        <dbReference type="EMBL" id="CAA0806958.1"/>
    </source>
</evidence>
<dbReference type="InterPro" id="IPR036611">
    <property type="entry name" value="Trigger_fac_ribosome-bd_sf"/>
</dbReference>
<keyword evidence="3" id="KW-1185">Reference proteome</keyword>
<evidence type="ECO:0000313" key="3">
    <source>
        <dbReference type="Proteomes" id="UP001153555"/>
    </source>
</evidence>
<dbReference type="GO" id="GO:0043335">
    <property type="term" value="P:protein unfolding"/>
    <property type="evidence" value="ECO:0007669"/>
    <property type="project" value="TreeGrafter"/>
</dbReference>
<name>A0A9N7MD78_STRHE</name>
<organism evidence="2 3">
    <name type="scientific">Striga hermonthica</name>
    <name type="common">Purple witchweed</name>
    <name type="synonym">Buchnera hermonthica</name>
    <dbReference type="NCBI Taxonomy" id="68872"/>
    <lineage>
        <taxon>Eukaryota</taxon>
        <taxon>Viridiplantae</taxon>
        <taxon>Streptophyta</taxon>
        <taxon>Embryophyta</taxon>
        <taxon>Tracheophyta</taxon>
        <taxon>Spermatophyta</taxon>
        <taxon>Magnoliopsida</taxon>
        <taxon>eudicotyledons</taxon>
        <taxon>Gunneridae</taxon>
        <taxon>Pentapetalae</taxon>
        <taxon>asterids</taxon>
        <taxon>lamiids</taxon>
        <taxon>Lamiales</taxon>
        <taxon>Orobanchaceae</taxon>
        <taxon>Buchnereae</taxon>
        <taxon>Striga</taxon>
    </lineage>
</organism>
<dbReference type="GO" id="GO:0015031">
    <property type="term" value="P:protein transport"/>
    <property type="evidence" value="ECO:0007669"/>
    <property type="project" value="InterPro"/>
</dbReference>
<dbReference type="Gene3D" id="3.30.70.1050">
    <property type="entry name" value="Trigger factor ribosome-binding domain"/>
    <property type="match status" value="1"/>
</dbReference>
<proteinExistence type="predicted"/>
<protein>
    <submittedName>
        <fullName evidence="2">Uncharacterized protein</fullName>
    </submittedName>
</protein>
<dbReference type="PANTHER" id="PTHR30560">
    <property type="entry name" value="TRIGGER FACTOR CHAPERONE AND PEPTIDYL-PROLYL CIS/TRANS ISOMERASE"/>
    <property type="match status" value="1"/>
</dbReference>
<reference evidence="2" key="1">
    <citation type="submission" date="2019-12" db="EMBL/GenBank/DDBJ databases">
        <authorList>
            <person name="Scholes J."/>
        </authorList>
    </citation>
    <scope>NUCLEOTIDE SEQUENCE</scope>
</reference>
<dbReference type="PANTHER" id="PTHR30560:SF4">
    <property type="entry name" value="OS01G0894700 PROTEIN"/>
    <property type="match status" value="1"/>
</dbReference>